<sequence>MHEIMMNCLYLLATILSVLGITAGVFILVGVVKGITDLIDNHRGHDEK</sequence>
<evidence type="ECO:0000256" key="1">
    <source>
        <dbReference type="SAM" id="Phobius"/>
    </source>
</evidence>
<keyword evidence="1" id="KW-1133">Transmembrane helix</keyword>
<proteinExistence type="predicted"/>
<protein>
    <submittedName>
        <fullName evidence="2">MacB-like periplasmic core domain</fullName>
    </submittedName>
</protein>
<name>A0A8S5UKY4_9CAUD</name>
<organism evidence="2">
    <name type="scientific">Siphoviridae sp. ctICF6</name>
    <dbReference type="NCBI Taxonomy" id="2825427"/>
    <lineage>
        <taxon>Viruses</taxon>
        <taxon>Duplodnaviria</taxon>
        <taxon>Heunggongvirae</taxon>
        <taxon>Uroviricota</taxon>
        <taxon>Caudoviricetes</taxon>
    </lineage>
</organism>
<evidence type="ECO:0000313" key="2">
    <source>
        <dbReference type="EMBL" id="DAF95157.1"/>
    </source>
</evidence>
<accession>A0A8S5UKY4</accession>
<keyword evidence="1" id="KW-0472">Membrane</keyword>
<reference evidence="2" key="1">
    <citation type="journal article" date="2021" name="Proc. Natl. Acad. Sci. U.S.A.">
        <title>A Catalog of Tens of Thousands of Viruses from Human Metagenomes Reveals Hidden Associations with Chronic Diseases.</title>
        <authorList>
            <person name="Tisza M.J."/>
            <person name="Buck C.B."/>
        </authorList>
    </citation>
    <scope>NUCLEOTIDE SEQUENCE</scope>
    <source>
        <strain evidence="2">CtICF6</strain>
    </source>
</reference>
<feature type="transmembrane region" description="Helical" evidence="1">
    <location>
        <begin position="9"/>
        <end position="32"/>
    </location>
</feature>
<dbReference type="EMBL" id="BK016104">
    <property type="protein sequence ID" value="DAF95157.1"/>
    <property type="molecule type" value="Genomic_DNA"/>
</dbReference>
<keyword evidence="1" id="KW-0812">Transmembrane</keyword>